<organism evidence="6 7">
    <name type="scientific">Karstenula rhodostoma CBS 690.94</name>
    <dbReference type="NCBI Taxonomy" id="1392251"/>
    <lineage>
        <taxon>Eukaryota</taxon>
        <taxon>Fungi</taxon>
        <taxon>Dikarya</taxon>
        <taxon>Ascomycota</taxon>
        <taxon>Pezizomycotina</taxon>
        <taxon>Dothideomycetes</taxon>
        <taxon>Pleosporomycetidae</taxon>
        <taxon>Pleosporales</taxon>
        <taxon>Massarineae</taxon>
        <taxon>Didymosphaeriaceae</taxon>
        <taxon>Karstenula</taxon>
    </lineage>
</organism>
<dbReference type="InterPro" id="IPR008011">
    <property type="entry name" value="Complex1_LYR_dom"/>
</dbReference>
<dbReference type="OrthoDB" id="273010at2759"/>
<dbReference type="AlphaFoldDB" id="A0A9P4PDB2"/>
<sequence>MQSPECRPVRPTLQLTRRGAATSFTRHDGFPQARSRFAGRAACVLVWVFRRCHRACHRSVIDPHVRSIHVITRVSTSARDCTRNTMARLSGLQRDVLSLYRQCLRAARAKPATNREHFQALARNEFHKHRAVDKKDFSAIEYLLRRGRRQLETYEEEGVRDVKG</sequence>
<dbReference type="CDD" id="cd20268">
    <property type="entry name" value="Complex1_LYR_SDHAF1_LYRM8"/>
    <property type="match status" value="1"/>
</dbReference>
<reference evidence="6" key="1">
    <citation type="journal article" date="2020" name="Stud. Mycol.">
        <title>101 Dothideomycetes genomes: a test case for predicting lifestyles and emergence of pathogens.</title>
        <authorList>
            <person name="Haridas S."/>
            <person name="Albert R."/>
            <person name="Binder M."/>
            <person name="Bloem J."/>
            <person name="Labutti K."/>
            <person name="Salamov A."/>
            <person name="Andreopoulos B."/>
            <person name="Baker S."/>
            <person name="Barry K."/>
            <person name="Bills G."/>
            <person name="Bluhm B."/>
            <person name="Cannon C."/>
            <person name="Castanera R."/>
            <person name="Culley D."/>
            <person name="Daum C."/>
            <person name="Ezra D."/>
            <person name="Gonzalez J."/>
            <person name="Henrissat B."/>
            <person name="Kuo A."/>
            <person name="Liang C."/>
            <person name="Lipzen A."/>
            <person name="Lutzoni F."/>
            <person name="Magnuson J."/>
            <person name="Mondo S."/>
            <person name="Nolan M."/>
            <person name="Ohm R."/>
            <person name="Pangilinan J."/>
            <person name="Park H.-J."/>
            <person name="Ramirez L."/>
            <person name="Alfaro M."/>
            <person name="Sun H."/>
            <person name="Tritt A."/>
            <person name="Yoshinaga Y."/>
            <person name="Zwiers L.-H."/>
            <person name="Turgeon B."/>
            <person name="Goodwin S."/>
            <person name="Spatafora J."/>
            <person name="Crous P."/>
            <person name="Grigoriev I."/>
        </authorList>
    </citation>
    <scope>NUCLEOTIDE SEQUENCE</scope>
    <source>
        <strain evidence="6">CBS 690.94</strain>
    </source>
</reference>
<keyword evidence="7" id="KW-1185">Reference proteome</keyword>
<comment type="similarity">
    <text evidence="4">Belongs to the complex I LYR family. SDHAF1 subfamily.</text>
</comment>
<evidence type="ECO:0000259" key="5">
    <source>
        <dbReference type="Pfam" id="PF05347"/>
    </source>
</evidence>
<dbReference type="GO" id="GO:0005759">
    <property type="term" value="C:mitochondrial matrix"/>
    <property type="evidence" value="ECO:0007669"/>
    <property type="project" value="UniProtKB-SubCell"/>
</dbReference>
<evidence type="ECO:0000256" key="3">
    <source>
        <dbReference type="ARBA" id="ARBA00023186"/>
    </source>
</evidence>
<keyword evidence="3" id="KW-0143">Chaperone</keyword>
<evidence type="ECO:0000313" key="6">
    <source>
        <dbReference type="EMBL" id="KAF2441268.1"/>
    </source>
</evidence>
<evidence type="ECO:0000256" key="2">
    <source>
        <dbReference type="ARBA" id="ARBA00023128"/>
    </source>
</evidence>
<feature type="domain" description="Complex 1 LYR protein" evidence="5">
    <location>
        <begin position="94"/>
        <end position="152"/>
    </location>
</feature>
<protein>
    <recommendedName>
        <fullName evidence="5">Complex 1 LYR protein domain-containing protein</fullName>
    </recommendedName>
</protein>
<comment type="caution">
    <text evidence="6">The sequence shown here is derived from an EMBL/GenBank/DDBJ whole genome shotgun (WGS) entry which is preliminary data.</text>
</comment>
<evidence type="ECO:0000313" key="7">
    <source>
        <dbReference type="Proteomes" id="UP000799764"/>
    </source>
</evidence>
<comment type="subcellular location">
    <subcellularLocation>
        <location evidence="1">Mitochondrion matrix</location>
    </subcellularLocation>
</comment>
<dbReference type="Proteomes" id="UP000799764">
    <property type="component" value="Unassembled WGS sequence"/>
</dbReference>
<dbReference type="EMBL" id="MU001506">
    <property type="protein sequence ID" value="KAF2441268.1"/>
    <property type="molecule type" value="Genomic_DNA"/>
</dbReference>
<evidence type="ECO:0000256" key="4">
    <source>
        <dbReference type="ARBA" id="ARBA00025715"/>
    </source>
</evidence>
<dbReference type="PANTHER" id="PTHR13675:SF1">
    <property type="entry name" value="SUCCINATE DEHYDROGENASE ASSEMBLY FACTOR 1, MITOCHONDRIAL"/>
    <property type="match status" value="1"/>
</dbReference>
<dbReference type="Pfam" id="PF05347">
    <property type="entry name" value="Complex1_LYR"/>
    <property type="match status" value="1"/>
</dbReference>
<keyword evidence="2" id="KW-0496">Mitochondrion</keyword>
<name>A0A9P4PDB2_9PLEO</name>
<proteinExistence type="inferred from homology"/>
<evidence type="ECO:0000256" key="1">
    <source>
        <dbReference type="ARBA" id="ARBA00004305"/>
    </source>
</evidence>
<dbReference type="InterPro" id="IPR045295">
    <property type="entry name" value="Complex1_LYR_SDHAF1_LYRM8"/>
</dbReference>
<gene>
    <name evidence="6" type="ORF">P171DRAFT_93484</name>
</gene>
<accession>A0A9P4PDB2</accession>
<dbReference type="GO" id="GO:0034553">
    <property type="term" value="P:mitochondrial respiratory chain complex II assembly"/>
    <property type="evidence" value="ECO:0007669"/>
    <property type="project" value="InterPro"/>
</dbReference>
<dbReference type="PANTHER" id="PTHR13675">
    <property type="entry name" value="LYR MOTIF-CONTAINING PROTEIN 2"/>
    <property type="match status" value="1"/>
</dbReference>